<name>A0AAD9PRL3_ACRCE</name>
<reference evidence="1" key="1">
    <citation type="journal article" date="2023" name="G3 (Bethesda)">
        <title>Whole genome assembly and annotation of the endangered Caribbean coral Acropora cervicornis.</title>
        <authorList>
            <person name="Selwyn J.D."/>
            <person name="Vollmer S.V."/>
        </authorList>
    </citation>
    <scope>NUCLEOTIDE SEQUENCE</scope>
    <source>
        <strain evidence="1">K2</strain>
    </source>
</reference>
<organism evidence="1 2">
    <name type="scientific">Acropora cervicornis</name>
    <name type="common">Staghorn coral</name>
    <dbReference type="NCBI Taxonomy" id="6130"/>
    <lineage>
        <taxon>Eukaryota</taxon>
        <taxon>Metazoa</taxon>
        <taxon>Cnidaria</taxon>
        <taxon>Anthozoa</taxon>
        <taxon>Hexacorallia</taxon>
        <taxon>Scleractinia</taxon>
        <taxon>Astrocoeniina</taxon>
        <taxon>Acroporidae</taxon>
        <taxon>Acropora</taxon>
    </lineage>
</organism>
<sequence>MASRKDSYPDKTTQTCSRDRVPLTTSETCQCTTQTDIISINNNPLASCTDFKYLGSTVPSNNNIDTEITNSGKSKHRFCKTARSAMEEKARLYKSQMQIPYSMALKRGPSITKLKYFHDVSSESNHGRHIERQDCKL</sequence>
<reference evidence="1" key="2">
    <citation type="journal article" date="2023" name="Science">
        <title>Genomic signatures of disease resistance in endangered staghorn corals.</title>
        <authorList>
            <person name="Vollmer S.V."/>
            <person name="Selwyn J.D."/>
            <person name="Despard B.A."/>
            <person name="Roesel C.L."/>
        </authorList>
    </citation>
    <scope>NUCLEOTIDE SEQUENCE</scope>
    <source>
        <strain evidence="1">K2</strain>
    </source>
</reference>
<dbReference type="Proteomes" id="UP001249851">
    <property type="component" value="Unassembled WGS sequence"/>
</dbReference>
<keyword evidence="2" id="KW-1185">Reference proteome</keyword>
<gene>
    <name evidence="1" type="ORF">P5673_032186</name>
</gene>
<evidence type="ECO:0000313" key="2">
    <source>
        <dbReference type="Proteomes" id="UP001249851"/>
    </source>
</evidence>
<accession>A0AAD9PRL3</accession>
<dbReference type="AlphaFoldDB" id="A0AAD9PRL3"/>
<dbReference type="EMBL" id="JARQWQ010000168">
    <property type="protein sequence ID" value="KAK2547777.1"/>
    <property type="molecule type" value="Genomic_DNA"/>
</dbReference>
<proteinExistence type="predicted"/>
<comment type="caution">
    <text evidence="1">The sequence shown here is derived from an EMBL/GenBank/DDBJ whole genome shotgun (WGS) entry which is preliminary data.</text>
</comment>
<protein>
    <submittedName>
        <fullName evidence="1">Uncharacterized protein</fullName>
    </submittedName>
</protein>
<evidence type="ECO:0000313" key="1">
    <source>
        <dbReference type="EMBL" id="KAK2547777.1"/>
    </source>
</evidence>